<dbReference type="EMBL" id="AFNU02000002">
    <property type="protein sequence ID" value="ERJ13335.1"/>
    <property type="molecule type" value="Genomic_DNA"/>
</dbReference>
<evidence type="ECO:0000313" key="7">
    <source>
        <dbReference type="Proteomes" id="UP000005707"/>
    </source>
</evidence>
<dbReference type="OrthoDB" id="9808930at2"/>
<feature type="transmembrane region" description="Helical" evidence="5">
    <location>
        <begin position="45"/>
        <end position="68"/>
    </location>
</feature>
<dbReference type="RefSeq" id="WP_008826672.1">
    <property type="nucleotide sequence ID" value="NZ_AFNU02000002.1"/>
</dbReference>
<evidence type="ECO:0000256" key="3">
    <source>
        <dbReference type="ARBA" id="ARBA00022989"/>
    </source>
</evidence>
<reference evidence="6 7" key="1">
    <citation type="journal article" date="2011" name="J. Bacteriol.">
        <title>Genome sequence of Haloplasma contractile, an unusual contractile bacterium from a deep-sea anoxic brine lake.</title>
        <authorList>
            <person name="Antunes A."/>
            <person name="Alam I."/>
            <person name="El Dorry H."/>
            <person name="Siam R."/>
            <person name="Robertson A."/>
            <person name="Bajic V.B."/>
            <person name="Stingl U."/>
        </authorList>
    </citation>
    <scope>NUCLEOTIDE SEQUENCE [LARGE SCALE GENOMIC DNA]</scope>
    <source>
        <strain evidence="6 7">SSD-17B</strain>
    </source>
</reference>
<reference evidence="6 7" key="2">
    <citation type="journal article" date="2013" name="PLoS ONE">
        <title>INDIGO - INtegrated Data Warehouse of MIcrobial GenOmes with Examples from the Red Sea Extremophiles.</title>
        <authorList>
            <person name="Alam I."/>
            <person name="Antunes A."/>
            <person name="Kamau A.A."/>
            <person name="Ba Alawi W."/>
            <person name="Kalkatawi M."/>
            <person name="Stingl U."/>
            <person name="Bajic V.B."/>
        </authorList>
    </citation>
    <scope>NUCLEOTIDE SEQUENCE [LARGE SCALE GENOMIC DNA]</scope>
    <source>
        <strain evidence="6 7">SSD-17B</strain>
    </source>
</reference>
<evidence type="ECO:0000256" key="5">
    <source>
        <dbReference type="SAM" id="Phobius"/>
    </source>
</evidence>
<dbReference type="Pfam" id="PF09685">
    <property type="entry name" value="MamF_MmsF"/>
    <property type="match status" value="1"/>
</dbReference>
<evidence type="ECO:0000256" key="2">
    <source>
        <dbReference type="ARBA" id="ARBA00022692"/>
    </source>
</evidence>
<comment type="caution">
    <text evidence="6">The sequence shown here is derived from an EMBL/GenBank/DDBJ whole genome shotgun (WGS) entry which is preliminary data.</text>
</comment>
<evidence type="ECO:0000313" key="6">
    <source>
        <dbReference type="EMBL" id="ERJ13335.1"/>
    </source>
</evidence>
<feature type="transmembrane region" description="Helical" evidence="5">
    <location>
        <begin position="74"/>
        <end position="92"/>
    </location>
</feature>
<gene>
    <name evidence="6" type="ORF">HLPCO_000964</name>
</gene>
<keyword evidence="7" id="KW-1185">Reference proteome</keyword>
<feature type="transmembrane region" description="Helical" evidence="5">
    <location>
        <begin position="12"/>
        <end position="29"/>
    </location>
</feature>
<accession>U2FKK6</accession>
<dbReference type="Proteomes" id="UP000005707">
    <property type="component" value="Unassembled WGS sequence"/>
</dbReference>
<dbReference type="InterPro" id="IPR019109">
    <property type="entry name" value="MamF_MmsF"/>
</dbReference>
<name>U2FKK6_9MOLU</name>
<dbReference type="STRING" id="1033810.HLPCO_000964"/>
<protein>
    <submittedName>
        <fullName evidence="6">Membrane protein</fullName>
    </submittedName>
</protein>
<comment type="subcellular location">
    <subcellularLocation>
        <location evidence="1">Membrane</location>
        <topology evidence="1">Multi-pass membrane protein</topology>
    </subcellularLocation>
</comment>
<dbReference type="AlphaFoldDB" id="U2FKK6"/>
<dbReference type="InParanoid" id="U2FKK6"/>
<keyword evidence="2 5" id="KW-0812">Transmembrane</keyword>
<keyword evidence="3 5" id="KW-1133">Transmembrane helix</keyword>
<keyword evidence="4 5" id="KW-0472">Membrane</keyword>
<organism evidence="6 7">
    <name type="scientific">Haloplasma contractile SSD-17B</name>
    <dbReference type="NCBI Taxonomy" id="1033810"/>
    <lineage>
        <taxon>Bacteria</taxon>
        <taxon>Bacillati</taxon>
        <taxon>Mycoplasmatota</taxon>
        <taxon>Mollicutes</taxon>
        <taxon>Haloplasmatales</taxon>
        <taxon>Haloplasmataceae</taxon>
        <taxon>Haloplasma</taxon>
    </lineage>
</organism>
<proteinExistence type="predicted"/>
<sequence length="109" mass="12373">MVDKDKKISVLVWVLSLITAFIVPLIFYVRKNKRSEYILHNTKEALNVAITALIITAIAQALVITPIISTIMLIYVGLYIIVIPIYGATYAYKLQYYKPPLTLRLLSES</sequence>
<evidence type="ECO:0000256" key="1">
    <source>
        <dbReference type="ARBA" id="ARBA00004141"/>
    </source>
</evidence>
<evidence type="ECO:0000256" key="4">
    <source>
        <dbReference type="ARBA" id="ARBA00023136"/>
    </source>
</evidence>